<dbReference type="PROSITE" id="PS50071">
    <property type="entry name" value="HOMEOBOX_2"/>
    <property type="match status" value="1"/>
</dbReference>
<dbReference type="Pfam" id="PF00292">
    <property type="entry name" value="PAX"/>
    <property type="match status" value="1"/>
</dbReference>
<dbReference type="AlphaFoldDB" id="A0A5N3ZZI6"/>
<proteinExistence type="inferred from homology"/>
<dbReference type="Proteomes" id="UP000327044">
    <property type="component" value="Unassembled WGS sequence"/>
</dbReference>
<dbReference type="GO" id="GO:0009791">
    <property type="term" value="P:post-embryonic development"/>
    <property type="evidence" value="ECO:0007669"/>
    <property type="project" value="UniProtKB-ARBA"/>
</dbReference>
<gene>
    <name evidence="15" type="ORF">PPYR_15110</name>
</gene>
<evidence type="ECO:0000259" key="13">
    <source>
        <dbReference type="PROSITE" id="PS50071"/>
    </source>
</evidence>
<keyword evidence="4" id="KW-0563">Paired box</keyword>
<evidence type="ECO:0000256" key="10">
    <source>
        <dbReference type="PROSITE-ProRule" id="PRU00108"/>
    </source>
</evidence>
<comment type="caution">
    <text evidence="15">The sequence shown here is derived from an EMBL/GenBank/DDBJ whole genome shotgun (WGS) entry which is preliminary data.</text>
</comment>
<keyword evidence="9 10" id="KW-0539">Nucleus</keyword>
<evidence type="ECO:0000256" key="7">
    <source>
        <dbReference type="ARBA" id="ARBA00023155"/>
    </source>
</evidence>
<dbReference type="EMBL" id="VVIM01001210">
    <property type="protein sequence ID" value="KAB0790484.1"/>
    <property type="molecule type" value="Genomic_DNA"/>
</dbReference>
<keyword evidence="8" id="KW-0804">Transcription</keyword>
<evidence type="ECO:0000256" key="6">
    <source>
        <dbReference type="ARBA" id="ARBA00023125"/>
    </source>
</evidence>
<feature type="region of interest" description="Disordered" evidence="12">
    <location>
        <begin position="280"/>
        <end position="326"/>
    </location>
</feature>
<evidence type="ECO:0000256" key="12">
    <source>
        <dbReference type="SAM" id="MobiDB-lite"/>
    </source>
</evidence>
<dbReference type="FunFam" id="1.10.10.10:FF:000031">
    <property type="entry name" value="Paired box protein Pax-7"/>
    <property type="match status" value="1"/>
</dbReference>
<dbReference type="FunFam" id="1.10.10.10:FF:000003">
    <property type="entry name" value="Paired box protein Pax-6"/>
    <property type="match status" value="1"/>
</dbReference>
<reference evidence="15 16" key="1">
    <citation type="journal article" date="2018" name="Elife">
        <title>Firefly genomes illuminate parallel origins of bioluminescence in beetles.</title>
        <authorList>
            <person name="Fallon T.R."/>
            <person name="Lower S.E."/>
            <person name="Chang C.H."/>
            <person name="Bessho-Uehara M."/>
            <person name="Martin G.J."/>
            <person name="Bewick A.J."/>
            <person name="Behringer M."/>
            <person name="Debat H.J."/>
            <person name="Wong I."/>
            <person name="Day J.C."/>
            <person name="Suvorov A."/>
            <person name="Silva C.J."/>
            <person name="Stanger-Hall K.F."/>
            <person name="Hall D.W."/>
            <person name="Schmitz R.J."/>
            <person name="Nelson D.R."/>
            <person name="Lewis S.M."/>
            <person name="Shigenobu S."/>
            <person name="Bybee S.M."/>
            <person name="Larracuente A.M."/>
            <person name="Oba Y."/>
            <person name="Weng J.K."/>
        </authorList>
    </citation>
    <scope>NUCLEOTIDE SEQUENCE [LARGE SCALE GENOMIC DNA]</scope>
    <source>
        <strain evidence="15">1611_PpyrPB1</strain>
        <tissue evidence="15">Whole body</tissue>
    </source>
</reference>
<sequence>MTVTGNLGIMHRPCFSGYPFQGQGRVNQLGGVFINGRPLPNHIRLKIVEMAAAGVRPCVISRQLRVSHGCVSKILNRYQETGSIRPGVIGGSKPRLATPEIETRIEQYKKENPSIFSWEIRDRLVKEGICDRSTAPSVSAISRLLRGKGNDCDDKSTDNENGSDCESEPGIPLKRKQRRSRTTFTAHQLDELEKAFERTQYPDIYTREELAQRTKLTEARIQVWFSNRRARLRKQLASTSSSGSYAPLSNPYTATSSPYSVSEATFSTAPVAPNQMTELYSHGHASPNLPLTTQSHAPYPTQPLYSPPSLMPHANDLNQNGVFKDDAPYTTNNNLNLLSAATAVSPNGNDSPCRGDWITPNATSVDQVLTLGQPLGVPSQGFGANGLHPAAGYTPHNAKSFTHQPFYSWYS</sequence>
<evidence type="ECO:0000256" key="9">
    <source>
        <dbReference type="ARBA" id="ARBA00023242"/>
    </source>
</evidence>
<keyword evidence="5" id="KW-0805">Transcription regulation</keyword>
<keyword evidence="6 10" id="KW-0238">DNA-binding</keyword>
<dbReference type="PROSITE" id="PS00027">
    <property type="entry name" value="HOMEOBOX_1"/>
    <property type="match status" value="1"/>
</dbReference>
<evidence type="ECO:0000256" key="2">
    <source>
        <dbReference type="ARBA" id="ARBA00005733"/>
    </source>
</evidence>
<dbReference type="InterPro" id="IPR036388">
    <property type="entry name" value="WH-like_DNA-bd_sf"/>
</dbReference>
<dbReference type="PANTHER" id="PTHR45636">
    <property type="entry name" value="PAIRED BOX PROTEIN PAX-6-RELATED-RELATED"/>
    <property type="match status" value="1"/>
</dbReference>
<evidence type="ECO:0008006" key="17">
    <source>
        <dbReference type="Google" id="ProtNLM"/>
    </source>
</evidence>
<dbReference type="InterPro" id="IPR017970">
    <property type="entry name" value="Homeobox_CS"/>
</dbReference>
<evidence type="ECO:0000313" key="15">
    <source>
        <dbReference type="EMBL" id="KAB0790484.1"/>
    </source>
</evidence>
<comment type="similarity">
    <text evidence="2">Belongs to the paired homeobox family.</text>
</comment>
<dbReference type="CDD" id="cd00086">
    <property type="entry name" value="homeodomain"/>
    <property type="match status" value="1"/>
</dbReference>
<dbReference type="PROSITE" id="PS00034">
    <property type="entry name" value="PAIRED_1"/>
    <property type="match status" value="1"/>
</dbReference>
<protein>
    <recommendedName>
        <fullName evidence="17">Paired domain-containing protein</fullName>
    </recommendedName>
</protein>
<dbReference type="GO" id="GO:0007365">
    <property type="term" value="P:periodic partitioning"/>
    <property type="evidence" value="ECO:0007669"/>
    <property type="project" value="UniProtKB-ARBA"/>
</dbReference>
<accession>A0A5N3ZZI6</accession>
<evidence type="ECO:0000256" key="8">
    <source>
        <dbReference type="ARBA" id="ARBA00023163"/>
    </source>
</evidence>
<keyword evidence="3" id="KW-0217">Developmental protein</keyword>
<evidence type="ECO:0000256" key="1">
    <source>
        <dbReference type="ARBA" id="ARBA00004123"/>
    </source>
</evidence>
<dbReference type="Gene3D" id="1.10.10.10">
    <property type="entry name" value="Winged helix-like DNA-binding domain superfamily/Winged helix DNA-binding domain"/>
    <property type="match status" value="2"/>
</dbReference>
<feature type="DNA-binding region" description="Homeobox" evidence="10">
    <location>
        <begin position="177"/>
        <end position="236"/>
    </location>
</feature>
<dbReference type="InterPro" id="IPR001523">
    <property type="entry name" value="Paired_dom"/>
</dbReference>
<dbReference type="SMART" id="SM00351">
    <property type="entry name" value="PAX"/>
    <property type="match status" value="1"/>
</dbReference>
<dbReference type="FunCoup" id="A0A5N3ZZI6">
    <property type="interactions" value="82"/>
</dbReference>
<dbReference type="Gene3D" id="1.10.10.60">
    <property type="entry name" value="Homeodomain-like"/>
    <property type="match status" value="1"/>
</dbReference>
<name>A0A5N3ZZI6_PHOPY</name>
<dbReference type="GO" id="GO:0000978">
    <property type="term" value="F:RNA polymerase II cis-regulatory region sequence-specific DNA binding"/>
    <property type="evidence" value="ECO:0007669"/>
    <property type="project" value="TreeGrafter"/>
</dbReference>
<feature type="domain" description="Paired" evidence="14">
    <location>
        <begin position="22"/>
        <end position="148"/>
    </location>
</feature>
<evidence type="ECO:0000256" key="3">
    <source>
        <dbReference type="ARBA" id="ARBA00022473"/>
    </source>
</evidence>
<dbReference type="SMART" id="SM00389">
    <property type="entry name" value="HOX"/>
    <property type="match status" value="1"/>
</dbReference>
<dbReference type="Pfam" id="PF00046">
    <property type="entry name" value="Homeodomain"/>
    <property type="match status" value="1"/>
</dbReference>
<dbReference type="GO" id="GO:0000981">
    <property type="term" value="F:DNA-binding transcription factor activity, RNA polymerase II-specific"/>
    <property type="evidence" value="ECO:0007669"/>
    <property type="project" value="InterPro"/>
</dbReference>
<feature type="domain" description="Homeobox" evidence="13">
    <location>
        <begin position="175"/>
        <end position="235"/>
    </location>
</feature>
<keyword evidence="7 10" id="KW-0371">Homeobox</keyword>
<dbReference type="InParanoid" id="A0A5N3ZZI6"/>
<evidence type="ECO:0000313" key="16">
    <source>
        <dbReference type="Proteomes" id="UP000327044"/>
    </source>
</evidence>
<feature type="region of interest" description="Disordered" evidence="12">
    <location>
        <begin position="237"/>
        <end position="256"/>
    </location>
</feature>
<dbReference type="InterPro" id="IPR009057">
    <property type="entry name" value="Homeodomain-like_sf"/>
</dbReference>
<evidence type="ECO:0000259" key="14">
    <source>
        <dbReference type="PROSITE" id="PS51057"/>
    </source>
</evidence>
<dbReference type="OrthoDB" id="3225452at2759"/>
<keyword evidence="16" id="KW-1185">Reference proteome</keyword>
<feature type="region of interest" description="Disordered" evidence="12">
    <location>
        <begin position="149"/>
        <end position="182"/>
    </location>
</feature>
<organism evidence="15 16">
    <name type="scientific">Photinus pyralis</name>
    <name type="common">Common eastern firefly</name>
    <name type="synonym">Lampyris pyralis</name>
    <dbReference type="NCBI Taxonomy" id="7054"/>
    <lineage>
        <taxon>Eukaryota</taxon>
        <taxon>Metazoa</taxon>
        <taxon>Ecdysozoa</taxon>
        <taxon>Arthropoda</taxon>
        <taxon>Hexapoda</taxon>
        <taxon>Insecta</taxon>
        <taxon>Pterygota</taxon>
        <taxon>Neoptera</taxon>
        <taxon>Endopterygota</taxon>
        <taxon>Coleoptera</taxon>
        <taxon>Polyphaga</taxon>
        <taxon>Elateriformia</taxon>
        <taxon>Elateroidea</taxon>
        <taxon>Lampyridae</taxon>
        <taxon>Lampyrinae</taxon>
        <taxon>Photinus</taxon>
    </lineage>
</organism>
<evidence type="ECO:0000256" key="4">
    <source>
        <dbReference type="ARBA" id="ARBA00022724"/>
    </source>
</evidence>
<dbReference type="CDD" id="cd00131">
    <property type="entry name" value="PAX"/>
    <property type="match status" value="1"/>
</dbReference>
<feature type="compositionally biased region" description="Basic and acidic residues" evidence="12">
    <location>
        <begin position="149"/>
        <end position="158"/>
    </location>
</feature>
<evidence type="ECO:0000256" key="5">
    <source>
        <dbReference type="ARBA" id="ARBA00023015"/>
    </source>
</evidence>
<dbReference type="PROSITE" id="PS51057">
    <property type="entry name" value="PAIRED_2"/>
    <property type="match status" value="1"/>
</dbReference>
<dbReference type="InterPro" id="IPR043182">
    <property type="entry name" value="PAIRED_DNA-bd_dom"/>
</dbReference>
<dbReference type="GO" id="GO:0005634">
    <property type="term" value="C:nucleus"/>
    <property type="evidence" value="ECO:0007669"/>
    <property type="project" value="UniProtKB-SubCell"/>
</dbReference>
<dbReference type="InterPro" id="IPR043565">
    <property type="entry name" value="PAX_fam"/>
</dbReference>
<dbReference type="InterPro" id="IPR001356">
    <property type="entry name" value="HD"/>
</dbReference>
<dbReference type="PRINTS" id="PR00027">
    <property type="entry name" value="PAIREDBOX"/>
</dbReference>
<dbReference type="FunFam" id="1.10.10.60:FF:000035">
    <property type="entry name" value="paired box protein Pax-3 isoform X2"/>
    <property type="match status" value="1"/>
</dbReference>
<dbReference type="SUPFAM" id="SSF46689">
    <property type="entry name" value="Homeodomain-like"/>
    <property type="match status" value="2"/>
</dbReference>
<comment type="subcellular location">
    <subcellularLocation>
        <location evidence="1 10 11">Nucleus</location>
    </subcellularLocation>
</comment>
<dbReference type="PANTHER" id="PTHR45636:SF49">
    <property type="entry name" value="PAIRED BOX PROTEIN 3 HOMOLOG"/>
    <property type="match status" value="1"/>
</dbReference>
<evidence type="ECO:0000256" key="11">
    <source>
        <dbReference type="RuleBase" id="RU000682"/>
    </source>
</evidence>